<name>I1IVK9_BRADI</name>
<dbReference type="SUPFAM" id="SSF52540">
    <property type="entry name" value="P-loop containing nucleoside triphosphate hydrolases"/>
    <property type="match status" value="1"/>
</dbReference>
<reference evidence="1 2" key="1">
    <citation type="journal article" date="2010" name="Nature">
        <title>Genome sequencing and analysis of the model grass Brachypodium distachyon.</title>
        <authorList>
            <consortium name="International Brachypodium Initiative"/>
        </authorList>
    </citation>
    <scope>NUCLEOTIDE SEQUENCE [LARGE SCALE GENOMIC DNA]</scope>
    <source>
        <strain evidence="1 2">Bd21</strain>
    </source>
</reference>
<dbReference type="PANTHER" id="PTHR33377:SF61">
    <property type="entry name" value="RX N-TERMINAL DOMAIN-CONTAINING PROTEIN"/>
    <property type="match status" value="1"/>
</dbReference>
<evidence type="ECO:0000313" key="3">
    <source>
        <dbReference type="Proteomes" id="UP000008810"/>
    </source>
</evidence>
<dbReference type="OMA" id="NMTEFAV"/>
<accession>I1IVK9</accession>
<dbReference type="AlphaFoldDB" id="I1IVK9"/>
<dbReference type="Gramene" id="KQJ81491">
    <property type="protein sequence ID" value="KQJ81491"/>
    <property type="gene ID" value="BRADI_5g01070v3"/>
</dbReference>
<dbReference type="InParanoid" id="I1IVK9"/>
<dbReference type="eggNOG" id="KOG4658">
    <property type="taxonomic scope" value="Eukaryota"/>
</dbReference>
<reference evidence="2" key="3">
    <citation type="submission" date="2018-08" db="UniProtKB">
        <authorList>
            <consortium name="EnsemblPlants"/>
        </authorList>
    </citation>
    <scope>IDENTIFICATION</scope>
    <source>
        <strain evidence="2">cv. Bd21</strain>
    </source>
</reference>
<dbReference type="OrthoDB" id="593438at2759"/>
<protein>
    <recommendedName>
        <fullName evidence="4">Rx N-terminal domain-containing protein</fullName>
    </recommendedName>
</protein>
<organism evidence="2">
    <name type="scientific">Brachypodium distachyon</name>
    <name type="common">Purple false brome</name>
    <name type="synonym">Trachynia distachya</name>
    <dbReference type="NCBI Taxonomy" id="15368"/>
    <lineage>
        <taxon>Eukaryota</taxon>
        <taxon>Viridiplantae</taxon>
        <taxon>Streptophyta</taxon>
        <taxon>Embryophyta</taxon>
        <taxon>Tracheophyta</taxon>
        <taxon>Spermatophyta</taxon>
        <taxon>Magnoliopsida</taxon>
        <taxon>Liliopsida</taxon>
        <taxon>Poales</taxon>
        <taxon>Poaceae</taxon>
        <taxon>BOP clade</taxon>
        <taxon>Pooideae</taxon>
        <taxon>Stipodae</taxon>
        <taxon>Brachypodieae</taxon>
        <taxon>Brachypodium</taxon>
    </lineage>
</organism>
<dbReference type="EMBL" id="CM000884">
    <property type="protein sequence ID" value="KQJ81491.1"/>
    <property type="molecule type" value="Genomic_DNA"/>
</dbReference>
<evidence type="ECO:0000313" key="1">
    <source>
        <dbReference type="EMBL" id="KQJ81491.1"/>
    </source>
</evidence>
<dbReference type="PANTHER" id="PTHR33377">
    <property type="entry name" value="OS10G0134700 PROTEIN-RELATED"/>
    <property type="match status" value="1"/>
</dbReference>
<dbReference type="HOGENOM" id="CLU_001090_0_0_1"/>
<dbReference type="InterPro" id="IPR027417">
    <property type="entry name" value="P-loop_NTPase"/>
</dbReference>
<dbReference type="Proteomes" id="UP000008810">
    <property type="component" value="Chromosome 5"/>
</dbReference>
<reference evidence="1" key="2">
    <citation type="submission" date="2017-06" db="EMBL/GenBank/DDBJ databases">
        <title>WGS assembly of Brachypodium distachyon.</title>
        <authorList>
            <consortium name="The International Brachypodium Initiative"/>
            <person name="Lucas S."/>
            <person name="Harmon-Smith M."/>
            <person name="Lail K."/>
            <person name="Tice H."/>
            <person name="Grimwood J."/>
            <person name="Bruce D."/>
            <person name="Barry K."/>
            <person name="Shu S."/>
            <person name="Lindquist E."/>
            <person name="Wang M."/>
            <person name="Pitluck S."/>
            <person name="Vogel J.P."/>
            <person name="Garvin D.F."/>
            <person name="Mockler T.C."/>
            <person name="Schmutz J."/>
            <person name="Rokhsar D."/>
            <person name="Bevan M.W."/>
        </authorList>
    </citation>
    <scope>NUCLEOTIDE SEQUENCE</scope>
    <source>
        <strain evidence="1">Bd21</strain>
    </source>
</reference>
<gene>
    <name evidence="1" type="ORF">BRADI_5g01070v3</name>
</gene>
<evidence type="ECO:0008006" key="4">
    <source>
        <dbReference type="Google" id="ProtNLM"/>
    </source>
</evidence>
<keyword evidence="3" id="KW-1185">Reference proteome</keyword>
<sequence length="495" mass="55318">MEIAISAVAGELVSQFISILMNKYHNSLRHTQSEEKVVELERLQHLLMRASTIIEEADARYITNSGMMMQLKTLAEAMYRGYRVLDNSRYGALQDGAGFDEVSSNNSSSSSLYLAKRSRTTTDKATRLESHGALESLEIAVANMAEFVVLLGGCERMSRRPYDVYLYSDNFMFGRYAEKQKLLSFLLQHNDPPAGDHALAILPIIGAAAVGKKTLVAYVCGDERVRSRFSTILHLNGDNLMSILDDHGRITFGMVLVVIEFASDVCDDDWRKFLSFVIRMGRGSKIIIVSRITRLSRFGSVKPIFLSVLSYDELRYLFKTLAFGSTDPAQHPQLVQIADEFAKVLHSTQGSLVSTNTFADVLRNNLDIQFWCCILDKGIRMVKRNLSIYGVHPTTLIQQGHPVDITDFASHSLSMTRYTINVSIKEELPSVTLGELLTDPSVRPKQDFILISWVSRMAPHNSFAHLVTGHAQDRHEVGGVTGRLHLGVVPRNGND</sequence>
<dbReference type="EnsemblPlants" id="KQJ81491">
    <property type="protein sequence ID" value="KQJ81491"/>
    <property type="gene ID" value="BRADI_5g01070v3"/>
</dbReference>
<proteinExistence type="predicted"/>
<evidence type="ECO:0000313" key="2">
    <source>
        <dbReference type="EnsemblPlants" id="KQJ81491"/>
    </source>
</evidence>